<evidence type="ECO:0000256" key="14">
    <source>
        <dbReference type="PROSITE-ProRule" id="PRU01360"/>
    </source>
</evidence>
<dbReference type="InterPro" id="IPR037066">
    <property type="entry name" value="Plug_dom_sf"/>
</dbReference>
<keyword evidence="3 14" id="KW-0813">Transport</keyword>
<evidence type="ECO:0000256" key="17">
    <source>
        <dbReference type="SAM" id="SignalP"/>
    </source>
</evidence>
<dbReference type="Pfam" id="PF00593">
    <property type="entry name" value="TonB_dep_Rec_b-barrel"/>
    <property type="match status" value="1"/>
</dbReference>
<keyword evidence="11 14" id="KW-0472">Membrane</keyword>
<evidence type="ECO:0000256" key="12">
    <source>
        <dbReference type="ARBA" id="ARBA00023170"/>
    </source>
</evidence>
<comment type="caution">
    <text evidence="20">The sequence shown here is derived from an EMBL/GenBank/DDBJ whole genome shotgun (WGS) entry which is preliminary data.</text>
</comment>
<feature type="signal peptide" evidence="17">
    <location>
        <begin position="1"/>
        <end position="21"/>
    </location>
</feature>
<keyword evidence="8" id="KW-0408">Iron</keyword>
<evidence type="ECO:0000256" key="7">
    <source>
        <dbReference type="ARBA" id="ARBA00022729"/>
    </source>
</evidence>
<keyword evidence="21" id="KW-1185">Reference proteome</keyword>
<dbReference type="PROSITE" id="PS52016">
    <property type="entry name" value="TONB_DEPENDENT_REC_3"/>
    <property type="match status" value="1"/>
</dbReference>
<evidence type="ECO:0000259" key="19">
    <source>
        <dbReference type="Pfam" id="PF07715"/>
    </source>
</evidence>
<keyword evidence="10 16" id="KW-0798">TonB box</keyword>
<dbReference type="NCBIfam" id="TIGR01783">
    <property type="entry name" value="TonB-siderophor"/>
    <property type="match status" value="1"/>
</dbReference>
<evidence type="ECO:0000256" key="16">
    <source>
        <dbReference type="RuleBase" id="RU003357"/>
    </source>
</evidence>
<evidence type="ECO:0000256" key="10">
    <source>
        <dbReference type="ARBA" id="ARBA00023077"/>
    </source>
</evidence>
<evidence type="ECO:0000313" key="21">
    <source>
        <dbReference type="Proteomes" id="UP001221208"/>
    </source>
</evidence>
<feature type="short sequence motif" description="TonB C-terminal box" evidence="15">
    <location>
        <begin position="709"/>
        <end position="726"/>
    </location>
</feature>
<dbReference type="InterPro" id="IPR010917">
    <property type="entry name" value="TonB_rcpt_CS"/>
</dbReference>
<dbReference type="InterPro" id="IPR036942">
    <property type="entry name" value="Beta-barrel_TonB_sf"/>
</dbReference>
<organism evidence="20 21">
    <name type="scientific">Janthinobacterium fluminis</name>
    <dbReference type="NCBI Taxonomy" id="2987524"/>
    <lineage>
        <taxon>Bacteria</taxon>
        <taxon>Pseudomonadati</taxon>
        <taxon>Pseudomonadota</taxon>
        <taxon>Betaproteobacteria</taxon>
        <taxon>Burkholderiales</taxon>
        <taxon>Oxalobacteraceae</taxon>
        <taxon>Janthinobacterium</taxon>
    </lineage>
</organism>
<name>A0ABT5K580_9BURK</name>
<dbReference type="RefSeq" id="WP_273673791.1">
    <property type="nucleotide sequence ID" value="NZ_JAQQXR010000010.1"/>
</dbReference>
<feature type="domain" description="TonB-dependent receptor-like beta-barrel" evidence="18">
    <location>
        <begin position="249"/>
        <end position="696"/>
    </location>
</feature>
<evidence type="ECO:0000256" key="8">
    <source>
        <dbReference type="ARBA" id="ARBA00023004"/>
    </source>
</evidence>
<dbReference type="PANTHER" id="PTHR32552:SF84">
    <property type="entry name" value="TONB-DEPENDENT RECEPTOR-RELATED"/>
    <property type="match status" value="1"/>
</dbReference>
<comment type="similarity">
    <text evidence="2 14 16">Belongs to the TonB-dependent receptor family.</text>
</comment>
<dbReference type="Gene3D" id="2.170.130.10">
    <property type="entry name" value="TonB-dependent receptor, plug domain"/>
    <property type="match status" value="1"/>
</dbReference>
<feature type="chain" id="PRO_5046782756" evidence="17">
    <location>
        <begin position="22"/>
        <end position="726"/>
    </location>
</feature>
<dbReference type="SUPFAM" id="SSF56935">
    <property type="entry name" value="Porins"/>
    <property type="match status" value="1"/>
</dbReference>
<accession>A0ABT5K580</accession>
<dbReference type="InterPro" id="IPR010105">
    <property type="entry name" value="TonB_sidphr_rcpt"/>
</dbReference>
<dbReference type="PROSITE" id="PS01156">
    <property type="entry name" value="TONB_DEPENDENT_REC_2"/>
    <property type="match status" value="1"/>
</dbReference>
<keyword evidence="9" id="KW-0406">Ion transport</keyword>
<sequence>MNFNKTVVAAAVAALCAPAFSQSSPSGQPEVRTLPTVTVSASRAGDKLSLDEVNNTGSRLGLTPRETPASVAIVDRATIEARGAANTQEILSSVPGVTAASPPGSAGSVYYRGFGSSSLTQLFNGITPQYDAIAARPVDSWIYERVEVIGGPSTYLFGAGAVGGSINYVTKLAQRDADALEWRARYGSFATADLALGVNRRLGEAGGAQHYARLDVNRGRSNGYVDGQRRDALNVAASLLSDIGPRLSHTLALEYQHEKVDRPYWGTPLLNPATGDGRIDPATRFKNYNSADGVYEQTVQWARSLLEYRLSPNSTLKNTVYHYNALRDFRNVENYAFNADNTKVLRSGALLQRHDQQLNGDRVEWTHKGELGGMKADWSAGLDYSRNTQTRFPLSLSGPVSTVDPYVFQTERFFDVSGMKPGFTPDRTNKVNTLALFLENRLRLTPALALVTGLRHDRIDIELVNHKTASAANPADFKHSYRPTTGRLGLVYDLAPHANVYVQYSTAADPPAGILSSISYGQARGSELTTGRQFEVGSKFDYLGGRGSATLAAYQVSRKNLAIADQNNPGTTLPVGQQSARGVEAATSFKLNPAWLLEGNLAYTDAQYDSFIETVGGKAVSRAGKVPANIPAWVSNLWLSWNVSPALQLSADARHLSRRYGNTANTVSDAGYTLFGASLSYQIQPNTRLTARVKNLTDKVYAANVGSTSFYLGAPRSLDLTLQAWF</sequence>
<dbReference type="CDD" id="cd01347">
    <property type="entry name" value="ligand_gated_channel"/>
    <property type="match status" value="1"/>
</dbReference>
<evidence type="ECO:0000256" key="4">
    <source>
        <dbReference type="ARBA" id="ARBA00022452"/>
    </source>
</evidence>
<evidence type="ECO:0000256" key="15">
    <source>
        <dbReference type="PROSITE-ProRule" id="PRU10144"/>
    </source>
</evidence>
<protein>
    <submittedName>
        <fullName evidence="20">TonB-dependent receptor</fullName>
    </submittedName>
</protein>
<proteinExistence type="inferred from homology"/>
<evidence type="ECO:0000256" key="3">
    <source>
        <dbReference type="ARBA" id="ARBA00022448"/>
    </source>
</evidence>
<evidence type="ECO:0000259" key="18">
    <source>
        <dbReference type="Pfam" id="PF00593"/>
    </source>
</evidence>
<keyword evidence="4 14" id="KW-1134">Transmembrane beta strand</keyword>
<keyword evidence="13 14" id="KW-0998">Cell outer membrane</keyword>
<evidence type="ECO:0000256" key="13">
    <source>
        <dbReference type="ARBA" id="ARBA00023237"/>
    </source>
</evidence>
<keyword evidence="5" id="KW-0410">Iron transport</keyword>
<dbReference type="InterPro" id="IPR012910">
    <property type="entry name" value="Plug_dom"/>
</dbReference>
<feature type="domain" description="TonB-dependent receptor plug" evidence="19">
    <location>
        <begin position="64"/>
        <end position="164"/>
    </location>
</feature>
<reference evidence="20 21" key="1">
    <citation type="submission" date="2022-10" db="EMBL/GenBank/DDBJ databases">
        <title>Janthinobacterium sp. hw3 Genome sequencing.</title>
        <authorList>
            <person name="Park S."/>
        </authorList>
    </citation>
    <scope>NUCLEOTIDE SEQUENCE [LARGE SCALE GENOMIC DNA]</scope>
    <source>
        <strain evidence="21">hw3</strain>
    </source>
</reference>
<comment type="subcellular location">
    <subcellularLocation>
        <location evidence="1 14">Cell outer membrane</location>
        <topology evidence="1 14">Multi-pass membrane protein</topology>
    </subcellularLocation>
</comment>
<evidence type="ECO:0000256" key="9">
    <source>
        <dbReference type="ARBA" id="ARBA00023065"/>
    </source>
</evidence>
<dbReference type="PANTHER" id="PTHR32552">
    <property type="entry name" value="FERRICHROME IRON RECEPTOR-RELATED"/>
    <property type="match status" value="1"/>
</dbReference>
<dbReference type="Gene3D" id="2.40.170.20">
    <property type="entry name" value="TonB-dependent receptor, beta-barrel domain"/>
    <property type="match status" value="1"/>
</dbReference>
<dbReference type="InterPro" id="IPR039426">
    <property type="entry name" value="TonB-dep_rcpt-like"/>
</dbReference>
<evidence type="ECO:0000256" key="1">
    <source>
        <dbReference type="ARBA" id="ARBA00004571"/>
    </source>
</evidence>
<evidence type="ECO:0000256" key="11">
    <source>
        <dbReference type="ARBA" id="ARBA00023136"/>
    </source>
</evidence>
<dbReference type="Pfam" id="PF07715">
    <property type="entry name" value="Plug"/>
    <property type="match status" value="1"/>
</dbReference>
<dbReference type="InterPro" id="IPR000531">
    <property type="entry name" value="Beta-barrel_TonB"/>
</dbReference>
<keyword evidence="7 17" id="KW-0732">Signal</keyword>
<evidence type="ECO:0000313" key="20">
    <source>
        <dbReference type="EMBL" id="MDC8760164.1"/>
    </source>
</evidence>
<gene>
    <name evidence="20" type="ORF">OIK44_21475</name>
</gene>
<evidence type="ECO:0000256" key="6">
    <source>
        <dbReference type="ARBA" id="ARBA00022692"/>
    </source>
</evidence>
<keyword evidence="12 20" id="KW-0675">Receptor</keyword>
<keyword evidence="6 14" id="KW-0812">Transmembrane</keyword>
<evidence type="ECO:0000256" key="5">
    <source>
        <dbReference type="ARBA" id="ARBA00022496"/>
    </source>
</evidence>
<dbReference type="EMBL" id="JAQQXR010000010">
    <property type="protein sequence ID" value="MDC8760164.1"/>
    <property type="molecule type" value="Genomic_DNA"/>
</dbReference>
<dbReference type="Proteomes" id="UP001221208">
    <property type="component" value="Unassembled WGS sequence"/>
</dbReference>
<evidence type="ECO:0000256" key="2">
    <source>
        <dbReference type="ARBA" id="ARBA00009810"/>
    </source>
</evidence>